<evidence type="ECO:0000256" key="2">
    <source>
        <dbReference type="ARBA" id="ARBA00001966"/>
    </source>
</evidence>
<reference evidence="7 8" key="1">
    <citation type="journal article" date="2009" name="Stand. Genomic Sci.">
        <title>Complete genome sequence of Methanocorpusculum labreanum type strain Z.</title>
        <authorList>
            <person name="Anderson I.J."/>
            <person name="Sieprawska-Lupa M."/>
            <person name="Goltsman E."/>
            <person name="Lapidus A."/>
            <person name="Copeland A."/>
            <person name="Glavina Del Rio T."/>
            <person name="Tice H."/>
            <person name="Dalin E."/>
            <person name="Barry K."/>
            <person name="Pitluck S."/>
            <person name="Hauser L."/>
            <person name="Land M."/>
            <person name="Lucas S."/>
            <person name="Richardson P."/>
            <person name="Whitman W.B."/>
            <person name="Kyrpides N.C."/>
        </authorList>
    </citation>
    <scope>NUCLEOTIDE SEQUENCE [LARGE SCALE GENOMIC DNA]</scope>
    <source>
        <strain evidence="8">ATCC 43576 / DSM 4855 / Z</strain>
    </source>
</reference>
<evidence type="ECO:0000313" key="8">
    <source>
        <dbReference type="Proteomes" id="UP000000365"/>
    </source>
</evidence>
<dbReference type="GeneID" id="4795708"/>
<dbReference type="KEGG" id="mla:Mlab_1676"/>
<evidence type="ECO:0000256" key="3">
    <source>
        <dbReference type="ARBA" id="ARBA00022630"/>
    </source>
</evidence>
<comment type="similarity">
    <text evidence="5">Belongs to the SsuE family. Isf subfamily.</text>
</comment>
<proteinExistence type="inferred from homology"/>
<dbReference type="RefSeq" id="WP_011834040.1">
    <property type="nucleotide sequence ID" value="NC_008942.1"/>
</dbReference>
<evidence type="ECO:0000256" key="5">
    <source>
        <dbReference type="ARBA" id="ARBA00038292"/>
    </source>
</evidence>
<dbReference type="Pfam" id="PF03358">
    <property type="entry name" value="FMN_red"/>
    <property type="match status" value="1"/>
</dbReference>
<dbReference type="InterPro" id="IPR051796">
    <property type="entry name" value="ISF_SsuE-like"/>
</dbReference>
<dbReference type="eggNOG" id="arCOG02572">
    <property type="taxonomic scope" value="Archaea"/>
</dbReference>
<feature type="domain" description="NADPH-dependent FMN reductase-like" evidence="6">
    <location>
        <begin position="4"/>
        <end position="133"/>
    </location>
</feature>
<accession>A2SU31</accession>
<protein>
    <submittedName>
        <fullName evidence="7">NADPH-dependent FMN reductase</fullName>
    </submittedName>
</protein>
<dbReference type="Proteomes" id="UP000000365">
    <property type="component" value="Chromosome"/>
</dbReference>
<dbReference type="GO" id="GO:0016491">
    <property type="term" value="F:oxidoreductase activity"/>
    <property type="evidence" value="ECO:0007669"/>
    <property type="project" value="InterPro"/>
</dbReference>
<keyword evidence="4" id="KW-0288">FMN</keyword>
<dbReference type="PANTHER" id="PTHR43278:SF2">
    <property type="entry name" value="IRON-SULFUR FLAVOPROTEIN"/>
    <property type="match status" value="1"/>
</dbReference>
<comment type="cofactor">
    <cofactor evidence="1">
        <name>FMN</name>
        <dbReference type="ChEBI" id="CHEBI:58210"/>
    </cofactor>
</comment>
<dbReference type="Gene3D" id="3.40.50.360">
    <property type="match status" value="1"/>
</dbReference>
<dbReference type="HOGENOM" id="CLU_050993_4_2_2"/>
<dbReference type="AlphaFoldDB" id="A2SU31"/>
<dbReference type="InterPro" id="IPR005025">
    <property type="entry name" value="FMN_Rdtase-like_dom"/>
</dbReference>
<evidence type="ECO:0000313" key="7">
    <source>
        <dbReference type="EMBL" id="ABN07837.1"/>
    </source>
</evidence>
<evidence type="ECO:0000259" key="6">
    <source>
        <dbReference type="Pfam" id="PF03358"/>
    </source>
</evidence>
<name>A2SU31_METLZ</name>
<dbReference type="PANTHER" id="PTHR43278">
    <property type="entry name" value="NAD(P)H-DEPENDENT FMN-CONTAINING OXIDOREDUCTASE YWQN-RELATED"/>
    <property type="match status" value="1"/>
</dbReference>
<keyword evidence="3" id="KW-0285">Flavoprotein</keyword>
<gene>
    <name evidence="7" type="ordered locus">Mlab_1676</name>
</gene>
<dbReference type="STRING" id="410358.Mlab_1676"/>
<dbReference type="OrthoDB" id="9059at2157"/>
<comment type="cofactor">
    <cofactor evidence="2">
        <name>[4Fe-4S] cluster</name>
        <dbReference type="ChEBI" id="CHEBI:49883"/>
    </cofactor>
</comment>
<dbReference type="InterPro" id="IPR029039">
    <property type="entry name" value="Flavoprotein-like_sf"/>
</dbReference>
<evidence type="ECO:0000256" key="4">
    <source>
        <dbReference type="ARBA" id="ARBA00022643"/>
    </source>
</evidence>
<dbReference type="SUPFAM" id="SSF52218">
    <property type="entry name" value="Flavoproteins"/>
    <property type="match status" value="1"/>
</dbReference>
<keyword evidence="8" id="KW-1185">Reference proteome</keyword>
<sequence length="200" mass="22148">MTTMLVINGSPRKRGNTETVMNAFVEGAKEAGAEVTVIRLADIDHKNCKGCNSCHKNGICVIKDALTPVFDQLMEVDILVLASPIYSMSVTAEMKSFIDRGQFLWAQKFVTKTLVFDEEHLSKHTGVFLATSGQDLPYSFDSAFPVVRAFFNDSGFTYTENVLFPGMDLHGGVKGWPESVVEAKKRGKEIVKKMDMKLKA</sequence>
<evidence type="ECO:0000256" key="1">
    <source>
        <dbReference type="ARBA" id="ARBA00001917"/>
    </source>
</evidence>
<dbReference type="EMBL" id="CP000559">
    <property type="protein sequence ID" value="ABN07837.1"/>
    <property type="molecule type" value="Genomic_DNA"/>
</dbReference>
<organism evidence="7 8">
    <name type="scientific">Methanocorpusculum labreanum (strain ATCC 43576 / DSM 4855 / Z)</name>
    <dbReference type="NCBI Taxonomy" id="410358"/>
    <lineage>
        <taxon>Archaea</taxon>
        <taxon>Methanobacteriati</taxon>
        <taxon>Methanobacteriota</taxon>
        <taxon>Stenosarchaea group</taxon>
        <taxon>Methanomicrobia</taxon>
        <taxon>Methanomicrobiales</taxon>
        <taxon>Methanocorpusculaceae</taxon>
        <taxon>Methanocorpusculum</taxon>
    </lineage>
</organism>